<comment type="caution">
    <text evidence="1">The sequence shown here is derived from an EMBL/GenBank/DDBJ whole genome shotgun (WGS) entry which is preliminary data.</text>
</comment>
<gene>
    <name evidence="1" type="ORF">ASZ90_010502</name>
</gene>
<evidence type="ECO:0000313" key="1">
    <source>
        <dbReference type="EMBL" id="KUG19768.1"/>
    </source>
</evidence>
<protein>
    <submittedName>
        <fullName evidence="1">Uncharacterized protein</fullName>
    </submittedName>
</protein>
<sequence>MRGVHRHKRFISGRLRSAPNRKAAAGTLHQPIWLNLLF</sequence>
<name>A0A0W8FFW2_9ZZZZ</name>
<dbReference type="AlphaFoldDB" id="A0A0W8FFW2"/>
<dbReference type="EMBL" id="LNQE01001259">
    <property type="protein sequence ID" value="KUG19768.1"/>
    <property type="molecule type" value="Genomic_DNA"/>
</dbReference>
<reference evidence="1" key="1">
    <citation type="journal article" date="2015" name="Proc. Natl. Acad. Sci. U.S.A.">
        <title>Networks of energetic and metabolic interactions define dynamics in microbial communities.</title>
        <authorList>
            <person name="Embree M."/>
            <person name="Liu J.K."/>
            <person name="Al-Bassam M.M."/>
            <person name="Zengler K."/>
        </authorList>
    </citation>
    <scope>NUCLEOTIDE SEQUENCE</scope>
</reference>
<proteinExistence type="predicted"/>
<accession>A0A0W8FFW2</accession>
<organism evidence="1">
    <name type="scientific">hydrocarbon metagenome</name>
    <dbReference type="NCBI Taxonomy" id="938273"/>
    <lineage>
        <taxon>unclassified sequences</taxon>
        <taxon>metagenomes</taxon>
        <taxon>ecological metagenomes</taxon>
    </lineage>
</organism>